<dbReference type="GO" id="GO:0043138">
    <property type="term" value="F:3'-5' DNA helicase activity"/>
    <property type="evidence" value="ECO:0007669"/>
    <property type="project" value="UniProtKB-EC"/>
</dbReference>
<evidence type="ECO:0000256" key="3">
    <source>
        <dbReference type="ARBA" id="ARBA00022723"/>
    </source>
</evidence>
<keyword evidence="2 12" id="KW-0235">DNA replication</keyword>
<dbReference type="GO" id="GO:0006310">
    <property type="term" value="P:DNA recombination"/>
    <property type="evidence" value="ECO:0007669"/>
    <property type="project" value="InterPro"/>
</dbReference>
<dbReference type="EC" id="5.6.2.4" evidence="12"/>
<evidence type="ECO:0000256" key="6">
    <source>
        <dbReference type="ARBA" id="ARBA00022806"/>
    </source>
</evidence>
<keyword evidence="8 12" id="KW-0067">ATP-binding</keyword>
<keyword evidence="10 12" id="KW-0413">Isomerase</keyword>
<feature type="binding site" evidence="12">
    <location>
        <position position="387"/>
    </location>
    <ligand>
        <name>Zn(2+)</name>
        <dbReference type="ChEBI" id="CHEBI:29105"/>
        <label>1</label>
    </ligand>
</feature>
<feature type="binding site" evidence="12">
    <location>
        <position position="410"/>
    </location>
    <ligand>
        <name>Zn(2+)</name>
        <dbReference type="ChEBI" id="CHEBI:29105"/>
        <label>2</label>
    </ligand>
</feature>
<dbReference type="SMART" id="SM00487">
    <property type="entry name" value="DEXDc"/>
    <property type="match status" value="1"/>
</dbReference>
<reference evidence="15 16" key="1">
    <citation type="submission" date="2017-02" db="EMBL/GenBank/DDBJ databases">
        <authorList>
            <person name="Peterson S.W."/>
        </authorList>
    </citation>
    <scope>NUCLEOTIDE SEQUENCE [LARGE SCALE GENOMIC DNA]</scope>
    <source>
        <strain evidence="15 16">ATCC 17233</strain>
    </source>
</reference>
<dbReference type="PANTHER" id="PTHR30580">
    <property type="entry name" value="PRIMOSOMAL PROTEIN N"/>
    <property type="match status" value="1"/>
</dbReference>
<keyword evidence="7 12" id="KW-0862">Zinc</keyword>
<dbReference type="GO" id="GO:0008270">
    <property type="term" value="F:zinc ion binding"/>
    <property type="evidence" value="ECO:0007669"/>
    <property type="project" value="UniProtKB-UniRule"/>
</dbReference>
<comment type="function">
    <text evidence="12">Initiates the restart of stalled replication forks, which reloads the replicative helicase on sites other than the origin of replication. Recognizes and binds to abandoned replication forks and remodels them to uncover a helicase loading site. Promotes assembly of the primosome at these replication forks.</text>
</comment>
<evidence type="ECO:0000256" key="5">
    <source>
        <dbReference type="ARBA" id="ARBA00022801"/>
    </source>
</evidence>
<comment type="catalytic activity">
    <reaction evidence="11 12">
        <text>ATP + H2O = ADP + phosphate + H(+)</text>
        <dbReference type="Rhea" id="RHEA:13065"/>
        <dbReference type="ChEBI" id="CHEBI:15377"/>
        <dbReference type="ChEBI" id="CHEBI:15378"/>
        <dbReference type="ChEBI" id="CHEBI:30616"/>
        <dbReference type="ChEBI" id="CHEBI:43474"/>
        <dbReference type="ChEBI" id="CHEBI:456216"/>
        <dbReference type="EC" id="5.6.2.4"/>
    </reaction>
</comment>
<feature type="binding site" evidence="12">
    <location>
        <position position="393"/>
    </location>
    <ligand>
        <name>Zn(2+)</name>
        <dbReference type="ChEBI" id="CHEBI:29105"/>
        <label>2</label>
    </ligand>
</feature>
<gene>
    <name evidence="12" type="primary">priA</name>
    <name evidence="15" type="ORF">SAMN02745110_01281</name>
</gene>
<dbReference type="GO" id="GO:0006270">
    <property type="term" value="P:DNA replication initiation"/>
    <property type="evidence" value="ECO:0007669"/>
    <property type="project" value="TreeGrafter"/>
</dbReference>
<evidence type="ECO:0000313" key="15">
    <source>
        <dbReference type="EMBL" id="SJZ68105.1"/>
    </source>
</evidence>
<feature type="binding site" evidence="12">
    <location>
        <position position="426"/>
    </location>
    <ligand>
        <name>Zn(2+)</name>
        <dbReference type="ChEBI" id="CHEBI:29105"/>
        <label>1</label>
    </ligand>
</feature>
<proteinExistence type="inferred from homology"/>
<dbReference type="CDD" id="cd17929">
    <property type="entry name" value="DEXHc_priA"/>
    <property type="match status" value="1"/>
</dbReference>
<dbReference type="CDD" id="cd18804">
    <property type="entry name" value="SF2_C_priA"/>
    <property type="match status" value="1"/>
</dbReference>
<feature type="binding site" evidence="12">
    <location>
        <position position="413"/>
    </location>
    <ligand>
        <name>Zn(2+)</name>
        <dbReference type="ChEBI" id="CHEBI:29105"/>
        <label>2</label>
    </ligand>
</feature>
<evidence type="ECO:0000256" key="8">
    <source>
        <dbReference type="ARBA" id="ARBA00022840"/>
    </source>
</evidence>
<dbReference type="RefSeq" id="WP_078787122.1">
    <property type="nucleotide sequence ID" value="NZ_FMTO01000006.1"/>
</dbReference>
<feature type="binding site" evidence="12">
    <location>
        <position position="423"/>
    </location>
    <ligand>
        <name>Zn(2+)</name>
        <dbReference type="ChEBI" id="CHEBI:29105"/>
        <label>1</label>
    </ligand>
</feature>
<dbReference type="InterPro" id="IPR042115">
    <property type="entry name" value="PriA_3primeBD_sf"/>
</dbReference>
<dbReference type="Pfam" id="PF00270">
    <property type="entry name" value="DEAD"/>
    <property type="match status" value="1"/>
</dbReference>
<dbReference type="GO" id="GO:0006269">
    <property type="term" value="P:DNA replication, synthesis of primer"/>
    <property type="evidence" value="ECO:0007669"/>
    <property type="project" value="UniProtKB-KW"/>
</dbReference>
<sequence length="680" mass="76182">MEGRYADVIIDISHEKVDKVFQYCIPEELREKIRIGTPVNIPFGRGNALRKGYVVGLSDEAQWEESKIKSIISIVEKGVSIESELIELAAWIKEYYGSTMISALKTVTPVKEKVKRRKVESDGPAEGIISNENLIKEYSGVTLNQEQQNIVNDFVNDYDQGIRGKYLLHGITGSGKTEVYIELVKEVVKRGKQAIVLIPEIALTVQTVARFEAVFKNRISIINSRLSKGEKYEEFARARKGETDLIIGPRSALFTPFINLGLIIIDEEHDNAYKSETTPKYHARETALKRASLSDAAVVLGSATPSVMSYNMAERGEYKLWKLNERALGQLADVSIVDLREELKAGNRSIISRELYTRMNEAFTAGEQVMLFINRRGFNSFVSCRSCGKVIKCPKCDVALALHSGNKLICHYCGHQESMPKNCPSCGSNLIGGYGTGTEKVEAAVKSLFPGIRTLRMDKDTTGTKNAHADIISAFRNHKADCLIGTQMIVKGHDFENVTVVGAILADLGLFDNDYESAERTFDLLTQAAGRAGRREKPGYVVIQTYQPEHYAVECSKSQDYEEFYQNEMAYRRILHFPPASHMLGLLITSKDEELADRVAADVAVKVKEALEGTKGAVITGPSPAYIGKINENYRRVIYAREEKYDKLMDVIAETDKFFRETYQDTDCELQFDMDPINII</sequence>
<evidence type="ECO:0000256" key="4">
    <source>
        <dbReference type="ARBA" id="ARBA00022741"/>
    </source>
</evidence>
<feature type="binding site" evidence="12">
    <location>
        <position position="384"/>
    </location>
    <ligand>
        <name>Zn(2+)</name>
        <dbReference type="ChEBI" id="CHEBI:29105"/>
        <label>1</label>
    </ligand>
</feature>
<comment type="similarity">
    <text evidence="12">Belongs to the helicase family. PriA subfamily.</text>
</comment>
<dbReference type="PROSITE" id="PS51192">
    <property type="entry name" value="HELICASE_ATP_BIND_1"/>
    <property type="match status" value="1"/>
</dbReference>
<keyword evidence="4 12" id="KW-0547">Nucleotide-binding</keyword>
<evidence type="ECO:0000256" key="7">
    <source>
        <dbReference type="ARBA" id="ARBA00022833"/>
    </source>
</evidence>
<keyword evidence="3 12" id="KW-0479">Metal-binding</keyword>
<dbReference type="FunFam" id="3.40.50.300:FF:000489">
    <property type="entry name" value="Primosome assembly protein PriA"/>
    <property type="match status" value="1"/>
</dbReference>
<keyword evidence="6 12" id="KW-0347">Helicase</keyword>
<dbReference type="InterPro" id="IPR027417">
    <property type="entry name" value="P-loop_NTPase"/>
</dbReference>
<evidence type="ECO:0000313" key="16">
    <source>
        <dbReference type="Proteomes" id="UP000189857"/>
    </source>
</evidence>
<dbReference type="PROSITE" id="PS51194">
    <property type="entry name" value="HELICASE_CTER"/>
    <property type="match status" value="1"/>
</dbReference>
<accession>A0A1T4MMS9</accession>
<dbReference type="Gene3D" id="3.40.1440.60">
    <property type="entry name" value="PriA, 3(prime) DNA-binding domain"/>
    <property type="match status" value="1"/>
</dbReference>
<dbReference type="InterPro" id="IPR005259">
    <property type="entry name" value="PriA"/>
</dbReference>
<keyword evidence="5 12" id="KW-0378">Hydrolase</keyword>
<dbReference type="GO" id="GO:0016887">
    <property type="term" value="F:ATP hydrolysis activity"/>
    <property type="evidence" value="ECO:0007669"/>
    <property type="project" value="RHEA"/>
</dbReference>
<comment type="subunit">
    <text evidence="12">Component of the replication restart primosome.</text>
</comment>
<keyword evidence="9 12" id="KW-0238">DNA-binding</keyword>
<evidence type="ECO:0000256" key="10">
    <source>
        <dbReference type="ARBA" id="ARBA00023235"/>
    </source>
</evidence>
<dbReference type="SMART" id="SM00490">
    <property type="entry name" value="HELICc"/>
    <property type="match status" value="1"/>
</dbReference>
<organism evidence="15 16">
    <name type="scientific">Eubacterium ruminantium</name>
    <dbReference type="NCBI Taxonomy" id="42322"/>
    <lineage>
        <taxon>Bacteria</taxon>
        <taxon>Bacillati</taxon>
        <taxon>Bacillota</taxon>
        <taxon>Clostridia</taxon>
        <taxon>Eubacteriales</taxon>
        <taxon>Eubacteriaceae</taxon>
        <taxon>Eubacterium</taxon>
    </lineage>
</organism>
<dbReference type="GO" id="GO:0003677">
    <property type="term" value="F:DNA binding"/>
    <property type="evidence" value="ECO:0007669"/>
    <property type="project" value="UniProtKB-UniRule"/>
</dbReference>
<dbReference type="Pfam" id="PF17764">
    <property type="entry name" value="PriA_3primeBD"/>
    <property type="match status" value="1"/>
</dbReference>
<keyword evidence="16" id="KW-1185">Reference proteome</keyword>
<dbReference type="InterPro" id="IPR041222">
    <property type="entry name" value="PriA_3primeBD"/>
</dbReference>
<evidence type="ECO:0000259" key="13">
    <source>
        <dbReference type="PROSITE" id="PS51192"/>
    </source>
</evidence>
<evidence type="ECO:0000256" key="1">
    <source>
        <dbReference type="ARBA" id="ARBA00022515"/>
    </source>
</evidence>
<dbReference type="GO" id="GO:0006302">
    <property type="term" value="P:double-strand break repair"/>
    <property type="evidence" value="ECO:0007669"/>
    <property type="project" value="InterPro"/>
</dbReference>
<dbReference type="Pfam" id="PF18074">
    <property type="entry name" value="PriA_C"/>
    <property type="match status" value="1"/>
</dbReference>
<keyword evidence="1 12" id="KW-0639">Primosome</keyword>
<evidence type="ECO:0000256" key="9">
    <source>
        <dbReference type="ARBA" id="ARBA00023125"/>
    </source>
</evidence>
<dbReference type="SUPFAM" id="SSF52540">
    <property type="entry name" value="P-loop containing nucleoside triphosphate hydrolases"/>
    <property type="match status" value="2"/>
</dbReference>
<evidence type="ECO:0000259" key="14">
    <source>
        <dbReference type="PROSITE" id="PS51194"/>
    </source>
</evidence>
<evidence type="ECO:0000256" key="11">
    <source>
        <dbReference type="ARBA" id="ARBA00048988"/>
    </source>
</evidence>
<feature type="domain" description="Helicase ATP-binding" evidence="13">
    <location>
        <begin position="167"/>
        <end position="323"/>
    </location>
</feature>
<feature type="domain" description="Helicase C-terminal" evidence="14">
    <location>
        <begin position="418"/>
        <end position="572"/>
    </location>
</feature>
<dbReference type="InterPro" id="IPR014001">
    <property type="entry name" value="Helicase_ATP-bd"/>
</dbReference>
<dbReference type="EMBL" id="FUXA01000007">
    <property type="protein sequence ID" value="SJZ68105.1"/>
    <property type="molecule type" value="Genomic_DNA"/>
</dbReference>
<dbReference type="Gene3D" id="3.40.50.300">
    <property type="entry name" value="P-loop containing nucleotide triphosphate hydrolases"/>
    <property type="match status" value="2"/>
</dbReference>
<comment type="catalytic activity">
    <reaction evidence="12">
        <text>Couples ATP hydrolysis with the unwinding of duplex DNA by translocating in the 3'-5' direction.</text>
        <dbReference type="EC" id="5.6.2.4"/>
    </reaction>
</comment>
<dbReference type="OrthoDB" id="9759544at2"/>
<dbReference type="GO" id="GO:0005524">
    <property type="term" value="F:ATP binding"/>
    <property type="evidence" value="ECO:0007669"/>
    <property type="project" value="UniProtKB-UniRule"/>
</dbReference>
<dbReference type="PANTHER" id="PTHR30580:SF0">
    <property type="entry name" value="PRIMOSOMAL PROTEIN N"/>
    <property type="match status" value="1"/>
</dbReference>
<protein>
    <recommendedName>
        <fullName evidence="12">Replication restart protein PriA</fullName>
    </recommendedName>
    <alternativeName>
        <fullName evidence="12">ATP-dependent DNA helicase PriA</fullName>
        <ecNumber evidence="12">5.6.2.4</ecNumber>
    </alternativeName>
    <alternativeName>
        <fullName evidence="12">DNA 3'-5' helicase PriA</fullName>
    </alternativeName>
</protein>
<comment type="cofactor">
    <cofactor evidence="12">
        <name>Zn(2+)</name>
        <dbReference type="ChEBI" id="CHEBI:29105"/>
    </cofactor>
    <text evidence="12">Binds 2 zinc ions per subunit.</text>
</comment>
<evidence type="ECO:0000256" key="2">
    <source>
        <dbReference type="ARBA" id="ARBA00022705"/>
    </source>
</evidence>
<dbReference type="InterPro" id="IPR040498">
    <property type="entry name" value="PriA_CRR"/>
</dbReference>
<feature type="binding site" evidence="12">
    <location>
        <position position="396"/>
    </location>
    <ligand>
        <name>Zn(2+)</name>
        <dbReference type="ChEBI" id="CHEBI:29105"/>
        <label>2</label>
    </ligand>
</feature>
<dbReference type="InterPro" id="IPR001650">
    <property type="entry name" value="Helicase_C-like"/>
</dbReference>
<dbReference type="InterPro" id="IPR041236">
    <property type="entry name" value="PriA_C"/>
</dbReference>
<dbReference type="Pfam" id="PF00271">
    <property type="entry name" value="Helicase_C"/>
    <property type="match status" value="1"/>
</dbReference>
<dbReference type="Pfam" id="PF18319">
    <property type="entry name" value="Zn_ribbon_PriA"/>
    <property type="match status" value="1"/>
</dbReference>
<evidence type="ECO:0000256" key="12">
    <source>
        <dbReference type="HAMAP-Rule" id="MF_00983"/>
    </source>
</evidence>
<dbReference type="HAMAP" id="MF_00983">
    <property type="entry name" value="PriA"/>
    <property type="match status" value="1"/>
</dbReference>
<dbReference type="GO" id="GO:1990077">
    <property type="term" value="C:primosome complex"/>
    <property type="evidence" value="ECO:0007669"/>
    <property type="project" value="UniProtKB-UniRule"/>
</dbReference>
<dbReference type="Proteomes" id="UP000189857">
    <property type="component" value="Unassembled WGS sequence"/>
</dbReference>
<name>A0A1T4MMS9_9FIRM</name>
<dbReference type="InterPro" id="IPR011545">
    <property type="entry name" value="DEAD/DEAH_box_helicase_dom"/>
</dbReference>
<dbReference type="NCBIfam" id="TIGR00595">
    <property type="entry name" value="priA"/>
    <property type="match status" value="1"/>
</dbReference>
<dbReference type="AlphaFoldDB" id="A0A1T4MMS9"/>